<protein>
    <submittedName>
        <fullName evidence="2">Uncharacterized protein</fullName>
    </submittedName>
</protein>
<proteinExistence type="predicted"/>
<evidence type="ECO:0000313" key="2">
    <source>
        <dbReference type="EMBL" id="KAJ8498719.1"/>
    </source>
</evidence>
<feature type="region of interest" description="Disordered" evidence="1">
    <location>
        <begin position="1"/>
        <end position="53"/>
    </location>
</feature>
<accession>A0AAV8RGK5</accession>
<dbReference type="Proteomes" id="UP001222027">
    <property type="component" value="Unassembled WGS sequence"/>
</dbReference>
<evidence type="ECO:0000313" key="3">
    <source>
        <dbReference type="Proteomes" id="UP001222027"/>
    </source>
</evidence>
<feature type="compositionally biased region" description="Polar residues" evidence="1">
    <location>
        <begin position="1"/>
        <end position="21"/>
    </location>
</feature>
<dbReference type="EMBL" id="JAQQAF010000003">
    <property type="protein sequence ID" value="KAJ8498719.1"/>
    <property type="molecule type" value="Genomic_DNA"/>
</dbReference>
<name>A0AAV8RGK5_ENSVE</name>
<keyword evidence="3" id="KW-1185">Reference proteome</keyword>
<sequence length="137" mass="14984">MATGRNNHPITILSMRSTSVAPSGAPPDSTSPKKKGPVKTSYPMIPANSAHTNAISSTGTKLASSRNRTHCSQICKAITFRWWLLHLLPTSIGDVGNRRRQVPNAFLPPFSSLIWETAYKFDLEVNLLQASPRSTLL</sequence>
<gene>
    <name evidence="2" type="ORF">OPV22_009271</name>
</gene>
<evidence type="ECO:0000256" key="1">
    <source>
        <dbReference type="SAM" id="MobiDB-lite"/>
    </source>
</evidence>
<organism evidence="2 3">
    <name type="scientific">Ensete ventricosum</name>
    <name type="common">Abyssinian banana</name>
    <name type="synonym">Musa ensete</name>
    <dbReference type="NCBI Taxonomy" id="4639"/>
    <lineage>
        <taxon>Eukaryota</taxon>
        <taxon>Viridiplantae</taxon>
        <taxon>Streptophyta</taxon>
        <taxon>Embryophyta</taxon>
        <taxon>Tracheophyta</taxon>
        <taxon>Spermatophyta</taxon>
        <taxon>Magnoliopsida</taxon>
        <taxon>Liliopsida</taxon>
        <taxon>Zingiberales</taxon>
        <taxon>Musaceae</taxon>
        <taxon>Ensete</taxon>
    </lineage>
</organism>
<comment type="caution">
    <text evidence="2">The sequence shown here is derived from an EMBL/GenBank/DDBJ whole genome shotgun (WGS) entry which is preliminary data.</text>
</comment>
<dbReference type="AlphaFoldDB" id="A0AAV8RGK5"/>
<reference evidence="2 3" key="1">
    <citation type="submission" date="2022-12" db="EMBL/GenBank/DDBJ databases">
        <title>Chromosome-scale assembly of the Ensete ventricosum genome.</title>
        <authorList>
            <person name="Dussert Y."/>
            <person name="Stocks J."/>
            <person name="Wendawek A."/>
            <person name="Woldeyes F."/>
            <person name="Nichols R.A."/>
            <person name="Borrell J.S."/>
        </authorList>
    </citation>
    <scope>NUCLEOTIDE SEQUENCE [LARGE SCALE GENOMIC DNA]</scope>
    <source>
        <strain evidence="3">cv. Maze</strain>
        <tissue evidence="2">Seeds</tissue>
    </source>
</reference>